<dbReference type="Gene3D" id="3.30.420.100">
    <property type="match status" value="1"/>
</dbReference>
<dbReference type="GO" id="GO:0003735">
    <property type="term" value="F:structural constituent of ribosome"/>
    <property type="evidence" value="ECO:0007669"/>
    <property type="project" value="InterPro"/>
</dbReference>
<evidence type="ECO:0000256" key="4">
    <source>
        <dbReference type="ARBA" id="ARBA00022980"/>
    </source>
</evidence>
<sequence>MSNKKGTRNYMRNFQTKRRRRREGKTDYQHRTNLLRQDCTQHNNVKSRLVVRITNTKVICAIVKAFIDGDRVVAYADSTELRNYGVNFGLTNHFAAYATGFLCGRRALQSNGLDRIYQPNTQIGEYSITEDKDDEHKAYKVYLDIGLARASRGANVFIAMKGASDAGLQIPHSETKFFGYTKEKGLDANELRNRIFMKQNIEYMIDLRDNDEEVYKRQFGGYVSLGIKPEEIQSKLEACLKQIAENPMKSKGEKKAGIAKTHYNNRIPKLTLEERKERVRAKLAAAQE</sequence>
<dbReference type="HOGENOM" id="CLU_056222_1_0_1"/>
<evidence type="ECO:0000256" key="5">
    <source>
        <dbReference type="ARBA" id="ARBA00023274"/>
    </source>
</evidence>
<evidence type="ECO:0000256" key="6">
    <source>
        <dbReference type="SAM" id="MobiDB-lite"/>
    </source>
</evidence>
<feature type="domain" description="Large ribosomal subunit protein uL18 C-terminal eukaryotes" evidence="7">
    <location>
        <begin position="237"/>
        <end position="287"/>
    </location>
</feature>
<feature type="compositionally biased region" description="Polar residues" evidence="6">
    <location>
        <begin position="1"/>
        <end position="14"/>
    </location>
</feature>
<dbReference type="GO" id="GO:0022625">
    <property type="term" value="C:cytosolic large ribosomal subunit"/>
    <property type="evidence" value="ECO:0007669"/>
    <property type="project" value="EnsemblFungi"/>
</dbReference>
<comment type="subcellular location">
    <subcellularLocation>
        <location evidence="1">Cytoplasm</location>
    </subcellularLocation>
</comment>
<dbReference type="PANTHER" id="PTHR23410">
    <property type="entry name" value="RIBOSOMAL PROTEIN L5-RELATED"/>
    <property type="match status" value="1"/>
</dbReference>
<evidence type="ECO:0000313" key="9">
    <source>
        <dbReference type="Proteomes" id="UP000011082"/>
    </source>
</evidence>
<dbReference type="PRINTS" id="PR00058">
    <property type="entry name" value="RIBOSOMALL5"/>
</dbReference>
<gene>
    <name evidence="8" type="ORF">VICG_01497</name>
</gene>
<dbReference type="SUPFAM" id="SSF53137">
    <property type="entry name" value="Translational machinery components"/>
    <property type="match status" value="1"/>
</dbReference>
<dbReference type="CDD" id="cd00432">
    <property type="entry name" value="Ribosomal_L18_L5e"/>
    <property type="match status" value="1"/>
</dbReference>
<keyword evidence="3" id="KW-0963">Cytoplasm</keyword>
<dbReference type="VEuPathDB" id="MicrosporidiaDB:VICG_01497"/>
<evidence type="ECO:0000256" key="2">
    <source>
        <dbReference type="ARBA" id="ARBA00007116"/>
    </source>
</evidence>
<dbReference type="GO" id="GO:0000027">
    <property type="term" value="P:ribosomal large subunit assembly"/>
    <property type="evidence" value="ECO:0007669"/>
    <property type="project" value="EnsemblFungi"/>
</dbReference>
<keyword evidence="9" id="KW-1185">Reference proteome</keyword>
<dbReference type="PANTHER" id="PTHR23410:SF12">
    <property type="entry name" value="LARGE RIBOSOMAL SUBUNIT PROTEIN UL18"/>
    <property type="match status" value="1"/>
</dbReference>
<dbReference type="Proteomes" id="UP000011082">
    <property type="component" value="Unassembled WGS sequence"/>
</dbReference>
<proteinExistence type="inferred from homology"/>
<name>L2GKV0_VITCO</name>
<dbReference type="GO" id="GO:0008097">
    <property type="term" value="F:5S rRNA binding"/>
    <property type="evidence" value="ECO:0007669"/>
    <property type="project" value="EnsemblFungi"/>
</dbReference>
<comment type="similarity">
    <text evidence="2">Belongs to the universal ribosomal protein uL18 family.</text>
</comment>
<dbReference type="GeneID" id="19882208"/>
<dbReference type="GO" id="GO:0006412">
    <property type="term" value="P:translation"/>
    <property type="evidence" value="ECO:0007669"/>
    <property type="project" value="InterPro"/>
</dbReference>
<dbReference type="Pfam" id="PF14204">
    <property type="entry name" value="Ribosomal_L18_c"/>
    <property type="match status" value="1"/>
</dbReference>
<dbReference type="InterPro" id="IPR005485">
    <property type="entry name" value="Rbsml_uL18_euk_arch"/>
</dbReference>
<keyword evidence="4" id="KW-0689">Ribosomal protein</keyword>
<dbReference type="InParanoid" id="L2GKV0"/>
<dbReference type="EMBL" id="JH370143">
    <property type="protein sequence ID" value="ELA41513.1"/>
    <property type="molecule type" value="Genomic_DNA"/>
</dbReference>
<keyword evidence="5" id="KW-0687">Ribonucleoprotein</keyword>
<dbReference type="HAMAP" id="MF_01337_A">
    <property type="entry name" value="Ribosomal_uL18_A"/>
    <property type="match status" value="1"/>
</dbReference>
<dbReference type="FunCoup" id="L2GKV0">
    <property type="interactions" value="202"/>
</dbReference>
<feature type="region of interest" description="Disordered" evidence="6">
    <location>
        <begin position="1"/>
        <end position="28"/>
    </location>
</feature>
<dbReference type="InterPro" id="IPR025607">
    <property type="entry name" value="Ribosomal_uL18_C_euk"/>
</dbReference>
<dbReference type="OrthoDB" id="1618453at2759"/>
<evidence type="ECO:0000256" key="1">
    <source>
        <dbReference type="ARBA" id="ARBA00004496"/>
    </source>
</evidence>
<accession>L2GKV0</accession>
<evidence type="ECO:0000259" key="7">
    <source>
        <dbReference type="Pfam" id="PF14204"/>
    </source>
</evidence>
<dbReference type="InterPro" id="IPR057268">
    <property type="entry name" value="Ribosomal_L18"/>
</dbReference>
<evidence type="ECO:0000256" key="3">
    <source>
        <dbReference type="ARBA" id="ARBA00022490"/>
    </source>
</evidence>
<organism evidence="8 9">
    <name type="scientific">Vittaforma corneae (strain ATCC 50505)</name>
    <name type="common">Microsporidian parasite</name>
    <name type="synonym">Nosema corneum</name>
    <dbReference type="NCBI Taxonomy" id="993615"/>
    <lineage>
        <taxon>Eukaryota</taxon>
        <taxon>Fungi</taxon>
        <taxon>Fungi incertae sedis</taxon>
        <taxon>Microsporidia</taxon>
        <taxon>Nosematidae</taxon>
        <taxon>Vittaforma</taxon>
    </lineage>
</organism>
<dbReference type="OMA" id="CQIASAH"/>
<dbReference type="RefSeq" id="XP_007604943.1">
    <property type="nucleotide sequence ID" value="XM_007604881.1"/>
</dbReference>
<dbReference type="AlphaFoldDB" id="L2GKV0"/>
<evidence type="ECO:0000313" key="8">
    <source>
        <dbReference type="EMBL" id="ELA41513.1"/>
    </source>
</evidence>
<protein>
    <recommendedName>
        <fullName evidence="7">Large ribosomal subunit protein uL18 C-terminal eukaryotes domain-containing protein</fullName>
    </recommendedName>
</protein>
<reference evidence="9" key="1">
    <citation type="submission" date="2011-05" db="EMBL/GenBank/DDBJ databases">
        <title>The genome sequence of Vittaforma corneae strain ATCC 50505.</title>
        <authorList>
            <consortium name="The Broad Institute Genome Sequencing Platform"/>
            <person name="Cuomo C."/>
            <person name="Didier E."/>
            <person name="Bowers L."/>
            <person name="Young S.K."/>
            <person name="Zeng Q."/>
            <person name="Gargeya S."/>
            <person name="Fitzgerald M."/>
            <person name="Haas B."/>
            <person name="Abouelleil A."/>
            <person name="Alvarado L."/>
            <person name="Arachchi H.M."/>
            <person name="Berlin A."/>
            <person name="Chapman S.B."/>
            <person name="Gearin G."/>
            <person name="Goldberg J."/>
            <person name="Griggs A."/>
            <person name="Gujja S."/>
            <person name="Hansen M."/>
            <person name="Heiman D."/>
            <person name="Howarth C."/>
            <person name="Larimer J."/>
            <person name="Lui A."/>
            <person name="MacDonald P.J.P."/>
            <person name="McCowen C."/>
            <person name="Montmayeur A."/>
            <person name="Murphy C."/>
            <person name="Neiman D."/>
            <person name="Pearson M."/>
            <person name="Priest M."/>
            <person name="Roberts A."/>
            <person name="Saif S."/>
            <person name="Shea T."/>
            <person name="Sisk P."/>
            <person name="Stolte C."/>
            <person name="Sykes S."/>
            <person name="Wortman J."/>
            <person name="Nusbaum C."/>
            <person name="Birren B."/>
        </authorList>
    </citation>
    <scope>NUCLEOTIDE SEQUENCE [LARGE SCALE GENOMIC DNA]</scope>
    <source>
        <strain evidence="9">ATCC 50505</strain>
    </source>
</reference>
<dbReference type="Pfam" id="PF17144">
    <property type="entry name" value="Ribosomal_L5e"/>
    <property type="match status" value="1"/>
</dbReference>
<dbReference type="STRING" id="993615.L2GKV0"/>